<evidence type="ECO:0000259" key="7">
    <source>
        <dbReference type="Pfam" id="PF12823"/>
    </source>
</evidence>
<keyword evidence="3 6" id="KW-0812">Transmembrane</keyword>
<comment type="subcellular location">
    <subcellularLocation>
        <location evidence="1">Cell membrane</location>
        <topology evidence="1">Multi-pass membrane protein</topology>
    </subcellularLocation>
</comment>
<feature type="transmembrane region" description="Helical" evidence="6">
    <location>
        <begin position="43"/>
        <end position="60"/>
    </location>
</feature>
<name>A0A0S4XNA4_9BACT</name>
<feature type="domain" description="DUF3817" evidence="7">
    <location>
        <begin position="5"/>
        <end position="89"/>
    </location>
</feature>
<evidence type="ECO:0000256" key="1">
    <source>
        <dbReference type="ARBA" id="ARBA00004651"/>
    </source>
</evidence>
<keyword evidence="4 6" id="KW-1133">Transmembrane helix</keyword>
<feature type="transmembrane region" description="Helical" evidence="6">
    <location>
        <begin position="72"/>
        <end position="90"/>
    </location>
</feature>
<protein>
    <recommendedName>
        <fullName evidence="7">DUF3817 domain-containing protein</fullName>
    </recommendedName>
</protein>
<dbReference type="Pfam" id="PF12823">
    <property type="entry name" value="DUF3817"/>
    <property type="match status" value="1"/>
</dbReference>
<dbReference type="GO" id="GO:0005886">
    <property type="term" value="C:plasma membrane"/>
    <property type="evidence" value="ECO:0007669"/>
    <property type="project" value="UniProtKB-SubCell"/>
</dbReference>
<feature type="transmembrane region" description="Helical" evidence="6">
    <location>
        <begin position="16"/>
        <end position="37"/>
    </location>
</feature>
<evidence type="ECO:0000256" key="6">
    <source>
        <dbReference type="SAM" id="Phobius"/>
    </source>
</evidence>
<reference evidence="8" key="1">
    <citation type="submission" date="2015-11" db="EMBL/GenBank/DDBJ databases">
        <authorList>
            <person name="Zhang Y."/>
            <person name="Guo Z."/>
        </authorList>
    </citation>
    <scope>NUCLEOTIDE SEQUENCE</scope>
    <source>
        <strain evidence="8">BN30871</strain>
    </source>
</reference>
<keyword evidence="2" id="KW-1003">Cell membrane</keyword>
<sequence length="102" mass="11889">MELLNKFRFINKIEGYSFLILLFIAMPLKHIFGLFLATKITGIIHGGLFTLFIYNLIVTFKAKLFTPKETLMFFILSLIPFGSFYTQSVIKNKFDTVREKII</sequence>
<evidence type="ECO:0000256" key="2">
    <source>
        <dbReference type="ARBA" id="ARBA00022475"/>
    </source>
</evidence>
<dbReference type="PANTHER" id="PTHR40077">
    <property type="entry name" value="MEMBRANE PROTEIN-RELATED"/>
    <property type="match status" value="1"/>
</dbReference>
<dbReference type="EMBL" id="FAXN01000045">
    <property type="protein sequence ID" value="CUV65763.1"/>
    <property type="molecule type" value="Genomic_DNA"/>
</dbReference>
<accession>A0A0S4XNA4</accession>
<dbReference type="PANTHER" id="PTHR40077:SF1">
    <property type="entry name" value="MEMBRANE PROTEIN"/>
    <property type="match status" value="1"/>
</dbReference>
<gene>
    <name evidence="8" type="ORF">BN3087_440011</name>
</gene>
<dbReference type="AlphaFoldDB" id="A0A0S4XNA4"/>
<evidence type="ECO:0000256" key="5">
    <source>
        <dbReference type="ARBA" id="ARBA00023136"/>
    </source>
</evidence>
<evidence type="ECO:0000313" key="8">
    <source>
        <dbReference type="EMBL" id="CUV65763.1"/>
    </source>
</evidence>
<dbReference type="NCBIfam" id="TIGR03954">
    <property type="entry name" value="integ_memb_HG"/>
    <property type="match status" value="1"/>
</dbReference>
<keyword evidence="5 6" id="KW-0472">Membrane</keyword>
<evidence type="ECO:0000256" key="4">
    <source>
        <dbReference type="ARBA" id="ARBA00022989"/>
    </source>
</evidence>
<dbReference type="InterPro" id="IPR023845">
    <property type="entry name" value="DUF3817_TM"/>
</dbReference>
<proteinExistence type="predicted"/>
<organism evidence="8">
    <name type="scientific">Sulfurovum sp. enrichment culture clone C5</name>
    <dbReference type="NCBI Taxonomy" id="497650"/>
    <lineage>
        <taxon>Bacteria</taxon>
        <taxon>Pseudomonadati</taxon>
        <taxon>Campylobacterota</taxon>
        <taxon>Epsilonproteobacteria</taxon>
        <taxon>Campylobacterales</taxon>
        <taxon>Sulfurovaceae</taxon>
        <taxon>Sulfurovum</taxon>
        <taxon>environmental samples</taxon>
    </lineage>
</organism>
<evidence type="ECO:0000256" key="3">
    <source>
        <dbReference type="ARBA" id="ARBA00022692"/>
    </source>
</evidence>